<gene>
    <name evidence="1" type="ORF">M513_11056</name>
    <name evidence="2" type="ORF">M514_11056</name>
</gene>
<dbReference type="EMBL" id="KL367580">
    <property type="protein sequence ID" value="KFD63122.1"/>
    <property type="molecule type" value="Genomic_DNA"/>
</dbReference>
<proteinExistence type="predicted"/>
<evidence type="ECO:0000313" key="2">
    <source>
        <dbReference type="EMBL" id="KFD63122.1"/>
    </source>
</evidence>
<organism evidence="1 3">
    <name type="scientific">Trichuris suis</name>
    <name type="common">pig whipworm</name>
    <dbReference type="NCBI Taxonomy" id="68888"/>
    <lineage>
        <taxon>Eukaryota</taxon>
        <taxon>Metazoa</taxon>
        <taxon>Ecdysozoa</taxon>
        <taxon>Nematoda</taxon>
        <taxon>Enoplea</taxon>
        <taxon>Dorylaimia</taxon>
        <taxon>Trichinellida</taxon>
        <taxon>Trichuridae</taxon>
        <taxon>Trichuris</taxon>
    </lineage>
</organism>
<sequence length="59" mass="6216">MSEKLLFNLRTKLSGLTEGNVPANVGRVEEPANSKTSPVVDNMTLMMGCGYAGKASSVN</sequence>
<accession>A0A085LSU0</accession>
<dbReference type="EMBL" id="KL363305">
    <property type="protein sequence ID" value="KFD48036.1"/>
    <property type="molecule type" value="Genomic_DNA"/>
</dbReference>
<dbReference type="AlphaFoldDB" id="A0A085LSU0"/>
<keyword evidence="3" id="KW-1185">Reference proteome</keyword>
<evidence type="ECO:0000313" key="3">
    <source>
        <dbReference type="Proteomes" id="UP000030764"/>
    </source>
</evidence>
<dbReference type="Proteomes" id="UP000030764">
    <property type="component" value="Unassembled WGS sequence"/>
</dbReference>
<protein>
    <submittedName>
        <fullName evidence="1">Uncharacterized protein</fullName>
    </submittedName>
</protein>
<name>A0A085LSU0_9BILA</name>
<reference evidence="1 3" key="1">
    <citation type="journal article" date="2014" name="Nat. Genet.">
        <title>Genome and transcriptome of the porcine whipworm Trichuris suis.</title>
        <authorList>
            <person name="Jex A.R."/>
            <person name="Nejsum P."/>
            <person name="Schwarz E.M."/>
            <person name="Hu L."/>
            <person name="Young N.D."/>
            <person name="Hall R.S."/>
            <person name="Korhonen P.K."/>
            <person name="Liao S."/>
            <person name="Thamsborg S."/>
            <person name="Xia J."/>
            <person name="Xu P."/>
            <person name="Wang S."/>
            <person name="Scheerlinck J.P."/>
            <person name="Hofmann A."/>
            <person name="Sternberg P.W."/>
            <person name="Wang J."/>
            <person name="Gasser R.B."/>
        </authorList>
    </citation>
    <scope>NUCLEOTIDE SEQUENCE [LARGE SCALE GENOMIC DNA]</scope>
    <source>
        <strain evidence="2">DCEP-RM93F</strain>
        <strain evidence="1">DCEP-RM93M</strain>
    </source>
</reference>
<evidence type="ECO:0000313" key="1">
    <source>
        <dbReference type="EMBL" id="KFD48036.1"/>
    </source>
</evidence>
<dbReference type="Proteomes" id="UP000030758">
    <property type="component" value="Unassembled WGS sequence"/>
</dbReference>